<dbReference type="Gene3D" id="1.20.144.10">
    <property type="entry name" value="Phosphatidic acid phosphatase type 2/haloperoxidase"/>
    <property type="match status" value="2"/>
</dbReference>
<evidence type="ECO:0000259" key="2">
    <source>
        <dbReference type="SMART" id="SM00014"/>
    </source>
</evidence>
<dbReference type="CDD" id="cd03392">
    <property type="entry name" value="PAP2_like_2"/>
    <property type="match status" value="1"/>
</dbReference>
<dbReference type="EMBL" id="BLAY01000028">
    <property type="protein sequence ID" value="GET37415.1"/>
    <property type="molecule type" value="Genomic_DNA"/>
</dbReference>
<proteinExistence type="predicted"/>
<feature type="transmembrane region" description="Helical" evidence="1">
    <location>
        <begin position="21"/>
        <end position="48"/>
    </location>
</feature>
<evidence type="ECO:0000313" key="4">
    <source>
        <dbReference type="Proteomes" id="UP001050975"/>
    </source>
</evidence>
<feature type="transmembrane region" description="Helical" evidence="1">
    <location>
        <begin position="184"/>
        <end position="204"/>
    </location>
</feature>
<feature type="domain" description="Phosphatidic acid phosphatase type 2/haloperoxidase" evidence="2">
    <location>
        <begin position="113"/>
        <end position="225"/>
    </location>
</feature>
<comment type="caution">
    <text evidence="3">The sequence shown here is derived from an EMBL/GenBank/DDBJ whole genome shotgun (WGS) entry which is preliminary data.</text>
</comment>
<dbReference type="Pfam" id="PF01569">
    <property type="entry name" value="PAP2"/>
    <property type="match status" value="1"/>
</dbReference>
<organism evidence="3 4">
    <name type="scientific">Microseira wollei NIES-4236</name>
    <dbReference type="NCBI Taxonomy" id="2530354"/>
    <lineage>
        <taxon>Bacteria</taxon>
        <taxon>Bacillati</taxon>
        <taxon>Cyanobacteriota</taxon>
        <taxon>Cyanophyceae</taxon>
        <taxon>Oscillatoriophycideae</taxon>
        <taxon>Aerosakkonematales</taxon>
        <taxon>Aerosakkonemataceae</taxon>
        <taxon>Microseira</taxon>
    </lineage>
</organism>
<evidence type="ECO:0000256" key="1">
    <source>
        <dbReference type="SAM" id="Phobius"/>
    </source>
</evidence>
<protein>
    <recommendedName>
        <fullName evidence="2">Phosphatidic acid phosphatase type 2/haloperoxidase domain-containing protein</fullName>
    </recommendedName>
</protein>
<feature type="transmembrane region" description="Helical" evidence="1">
    <location>
        <begin position="151"/>
        <end position="172"/>
    </location>
</feature>
<accession>A0AAV3X6I1</accession>
<feature type="transmembrane region" description="Helical" evidence="1">
    <location>
        <begin position="81"/>
        <end position="107"/>
    </location>
</feature>
<name>A0AAV3X6I1_9CYAN</name>
<feature type="transmembrane region" description="Helical" evidence="1">
    <location>
        <begin position="210"/>
        <end position="231"/>
    </location>
</feature>
<dbReference type="InterPro" id="IPR000326">
    <property type="entry name" value="PAP2/HPO"/>
</dbReference>
<dbReference type="AlphaFoldDB" id="A0AAV3X6I1"/>
<keyword evidence="4" id="KW-1185">Reference proteome</keyword>
<dbReference type="PANTHER" id="PTHR14969:SF13">
    <property type="entry name" value="AT30094P"/>
    <property type="match status" value="1"/>
</dbReference>
<keyword evidence="1" id="KW-1133">Transmembrane helix</keyword>
<gene>
    <name evidence="3" type="ORF">MiSe_21680</name>
</gene>
<dbReference type="InterPro" id="IPR036938">
    <property type="entry name" value="PAP2/HPO_sf"/>
</dbReference>
<sequence>MPLHWLRHKSRQIIRLWRQKGYARLLPLLSAIRVGGLLAAALALWGFALIADEVLENQTQKFDSAILLALLRLHTPLLDRVMPAITFLGQPSFLLVICLIVASWLLFRRHRSAAMTLAIACIGAIGLNFLLKNLFARARPMLWQRTVDVSFYSFPSGHAMVSLVIYGMLGYLLATRFHRWRKSILSVTILLIAAIGLSRLYLGVHWPTDVIAGYAAGFVWLIACIFSLEVWRQRRAVRSLSEEN</sequence>
<dbReference type="RefSeq" id="WP_226578842.1">
    <property type="nucleotide sequence ID" value="NZ_BLAY01000028.1"/>
</dbReference>
<dbReference type="SUPFAM" id="SSF48317">
    <property type="entry name" value="Acid phosphatase/Vanadium-dependent haloperoxidase"/>
    <property type="match status" value="1"/>
</dbReference>
<reference evidence="3" key="1">
    <citation type="submission" date="2019-10" db="EMBL/GenBank/DDBJ databases">
        <title>Draft genome sequece of Microseira wollei NIES-4236.</title>
        <authorList>
            <person name="Yamaguchi H."/>
            <person name="Suzuki S."/>
            <person name="Kawachi M."/>
        </authorList>
    </citation>
    <scope>NUCLEOTIDE SEQUENCE</scope>
    <source>
        <strain evidence="3">NIES-4236</strain>
    </source>
</reference>
<keyword evidence="1" id="KW-0472">Membrane</keyword>
<keyword evidence="1" id="KW-0812">Transmembrane</keyword>
<dbReference type="Proteomes" id="UP001050975">
    <property type="component" value="Unassembled WGS sequence"/>
</dbReference>
<dbReference type="SMART" id="SM00014">
    <property type="entry name" value="acidPPc"/>
    <property type="match status" value="1"/>
</dbReference>
<evidence type="ECO:0000313" key="3">
    <source>
        <dbReference type="EMBL" id="GET37415.1"/>
    </source>
</evidence>
<feature type="transmembrane region" description="Helical" evidence="1">
    <location>
        <begin position="114"/>
        <end position="131"/>
    </location>
</feature>
<dbReference type="PANTHER" id="PTHR14969">
    <property type="entry name" value="SPHINGOSINE-1-PHOSPHATE PHOSPHOHYDROLASE"/>
    <property type="match status" value="1"/>
</dbReference>